<dbReference type="AlphaFoldDB" id="A0A3S5DH17"/>
<proteinExistence type="predicted"/>
<sequence>MTTDITELAQLRGRTVDYPYYLVECDCGKFIPAVN</sequence>
<reference evidence="1 2" key="1">
    <citation type="submission" date="2018-12" db="EMBL/GenBank/DDBJ databases">
        <authorList>
            <consortium name="Pathogen Informatics"/>
        </authorList>
    </citation>
    <scope>NUCLEOTIDE SEQUENCE [LARGE SCALE GENOMIC DNA]</scope>
    <source>
        <strain evidence="1 2">NCTC13635</strain>
    </source>
</reference>
<name>A0A3S5DH17_KLEPN</name>
<evidence type="ECO:0000313" key="2">
    <source>
        <dbReference type="Proteomes" id="UP000282433"/>
    </source>
</evidence>
<protein>
    <submittedName>
        <fullName evidence="1">Phage EaA protein</fullName>
    </submittedName>
</protein>
<dbReference type="Proteomes" id="UP000282433">
    <property type="component" value="Chromosome"/>
</dbReference>
<gene>
    <name evidence="1" type="ORF">NCTC13635_01129</name>
</gene>
<evidence type="ECO:0000313" key="1">
    <source>
        <dbReference type="EMBL" id="VEB00215.1"/>
    </source>
</evidence>
<accession>A0A3S5DH17</accession>
<dbReference type="EMBL" id="LR134162">
    <property type="protein sequence ID" value="VEB00215.1"/>
    <property type="molecule type" value="Genomic_DNA"/>
</dbReference>
<organism evidence="1 2">
    <name type="scientific">Klebsiella pneumoniae</name>
    <dbReference type="NCBI Taxonomy" id="573"/>
    <lineage>
        <taxon>Bacteria</taxon>
        <taxon>Pseudomonadati</taxon>
        <taxon>Pseudomonadota</taxon>
        <taxon>Gammaproteobacteria</taxon>
        <taxon>Enterobacterales</taxon>
        <taxon>Enterobacteriaceae</taxon>
        <taxon>Klebsiella/Raoultella group</taxon>
        <taxon>Klebsiella</taxon>
        <taxon>Klebsiella pneumoniae complex</taxon>
    </lineage>
</organism>